<evidence type="ECO:0000256" key="1">
    <source>
        <dbReference type="ARBA" id="ARBA00007039"/>
    </source>
</evidence>
<keyword evidence="2 7" id="KW-0963">Cytoplasm</keyword>
<dbReference type="GO" id="GO:0004252">
    <property type="term" value="F:serine-type endopeptidase activity"/>
    <property type="evidence" value="ECO:0007669"/>
    <property type="project" value="UniProtKB-UniRule"/>
</dbReference>
<dbReference type="NCBIfam" id="NF009205">
    <property type="entry name" value="PRK12553.1"/>
    <property type="match status" value="1"/>
</dbReference>
<evidence type="ECO:0000256" key="5">
    <source>
        <dbReference type="ARBA" id="ARBA00022825"/>
    </source>
</evidence>
<organism evidence="11 12">
    <name type="scientific">Poriferisphaera corsica</name>
    <dbReference type="NCBI Taxonomy" id="2528020"/>
    <lineage>
        <taxon>Bacteria</taxon>
        <taxon>Pseudomonadati</taxon>
        <taxon>Planctomycetota</taxon>
        <taxon>Phycisphaerae</taxon>
        <taxon>Phycisphaerales</taxon>
        <taxon>Phycisphaeraceae</taxon>
        <taxon>Poriferisphaera</taxon>
    </lineage>
</organism>
<reference evidence="11 12" key="1">
    <citation type="submission" date="2019-02" db="EMBL/GenBank/DDBJ databases">
        <title>Deep-cultivation of Planctomycetes and their phenomic and genomic characterization uncovers novel biology.</title>
        <authorList>
            <person name="Wiegand S."/>
            <person name="Jogler M."/>
            <person name="Boedeker C."/>
            <person name="Pinto D."/>
            <person name="Vollmers J."/>
            <person name="Rivas-Marin E."/>
            <person name="Kohn T."/>
            <person name="Peeters S.H."/>
            <person name="Heuer A."/>
            <person name="Rast P."/>
            <person name="Oberbeckmann S."/>
            <person name="Bunk B."/>
            <person name="Jeske O."/>
            <person name="Meyerdierks A."/>
            <person name="Storesund J.E."/>
            <person name="Kallscheuer N."/>
            <person name="Luecker S."/>
            <person name="Lage O.M."/>
            <person name="Pohl T."/>
            <person name="Merkel B.J."/>
            <person name="Hornburger P."/>
            <person name="Mueller R.-W."/>
            <person name="Bruemmer F."/>
            <person name="Labrenz M."/>
            <person name="Spormann A.M."/>
            <person name="Op den Camp H."/>
            <person name="Overmann J."/>
            <person name="Amann R."/>
            <person name="Jetten M.S.M."/>
            <person name="Mascher T."/>
            <person name="Medema M.H."/>
            <person name="Devos D.P."/>
            <person name="Kaster A.-K."/>
            <person name="Ovreas L."/>
            <person name="Rohde M."/>
            <person name="Galperin M.Y."/>
            <person name="Jogler C."/>
        </authorList>
    </citation>
    <scope>NUCLEOTIDE SEQUENCE [LARGE SCALE GENOMIC DNA]</scope>
    <source>
        <strain evidence="11 12">KS4</strain>
    </source>
</reference>
<feature type="region of interest" description="Disordered" evidence="10">
    <location>
        <begin position="1"/>
        <end position="27"/>
    </location>
</feature>
<keyword evidence="5 7" id="KW-0720">Serine protease</keyword>
<comment type="subcellular location">
    <subcellularLocation>
        <location evidence="7">Cytoplasm</location>
    </subcellularLocation>
</comment>
<dbReference type="HAMAP" id="MF_00444">
    <property type="entry name" value="ClpP"/>
    <property type="match status" value="1"/>
</dbReference>
<comment type="similarity">
    <text evidence="1 7 9">Belongs to the peptidase S14 family.</text>
</comment>
<dbReference type="GO" id="GO:0005737">
    <property type="term" value="C:cytoplasm"/>
    <property type="evidence" value="ECO:0007669"/>
    <property type="project" value="UniProtKB-SubCell"/>
</dbReference>
<dbReference type="Gene3D" id="3.90.226.10">
    <property type="entry name" value="2-enoyl-CoA Hydratase, Chain A, domain 1"/>
    <property type="match status" value="1"/>
</dbReference>
<name>A0A517YR54_9BACT</name>
<comment type="catalytic activity">
    <reaction evidence="6 7 8">
        <text>Hydrolysis of proteins to small peptides in the presence of ATP and magnesium. alpha-casein is the usual test substrate. In the absence of ATP, only oligopeptides shorter than five residues are hydrolyzed (such as succinyl-Leu-Tyr-|-NHMec, and Leu-Tyr-Leu-|-Tyr-Trp, in which cleavage of the -Tyr-|-Leu- and -Tyr-|-Trp bonds also occurs).</text>
        <dbReference type="EC" id="3.4.21.92"/>
    </reaction>
</comment>
<dbReference type="AlphaFoldDB" id="A0A517YR54"/>
<dbReference type="GO" id="GO:0009368">
    <property type="term" value="C:endopeptidase Clp complex"/>
    <property type="evidence" value="ECO:0007669"/>
    <property type="project" value="TreeGrafter"/>
</dbReference>
<evidence type="ECO:0000256" key="7">
    <source>
        <dbReference type="HAMAP-Rule" id="MF_00444"/>
    </source>
</evidence>
<dbReference type="InterPro" id="IPR033135">
    <property type="entry name" value="ClpP_His_AS"/>
</dbReference>
<evidence type="ECO:0000256" key="4">
    <source>
        <dbReference type="ARBA" id="ARBA00022801"/>
    </source>
</evidence>
<comment type="function">
    <text evidence="7">Cleaves peptides in various proteins in a process that requires ATP hydrolysis. Has a chymotrypsin-like activity. Plays a major role in the degradation of misfolded proteins.</text>
</comment>
<sequence>MQDASKIHHPLMSIQTPQMMPGHTTASPYQSPSLAAPIQRMREMTIDELLLENRIVFLVGEINYQSATSVIMKLLHLQNVKPSVDIHLYINSPGGAVDDTLAMYDTMNFLNCDVNTYCIGKAMSGGAVILAAGTKGKRFALPHSKVMIHQPYGGVYGQTTDVQIQAEEILKTKDVLNGILAKHTGQDKATIEEDSERDKFFAAAEAKEYGLVDEVIEKRPDEVKKGAHS</sequence>
<feature type="active site" evidence="7 8">
    <location>
        <position position="149"/>
    </location>
</feature>
<dbReference type="PROSITE" id="PS00382">
    <property type="entry name" value="CLP_PROTEASE_HIS"/>
    <property type="match status" value="1"/>
</dbReference>
<dbReference type="EC" id="3.4.21.92" evidence="7"/>
<dbReference type="InterPro" id="IPR029045">
    <property type="entry name" value="ClpP/crotonase-like_dom_sf"/>
</dbReference>
<dbReference type="InterPro" id="IPR023562">
    <property type="entry name" value="ClpP/TepA"/>
</dbReference>
<dbReference type="CDD" id="cd07017">
    <property type="entry name" value="S14_ClpP_2"/>
    <property type="match status" value="1"/>
</dbReference>
<accession>A0A517YR54</accession>
<evidence type="ECO:0000256" key="8">
    <source>
        <dbReference type="PROSITE-ProRule" id="PRU10086"/>
    </source>
</evidence>
<dbReference type="Pfam" id="PF00574">
    <property type="entry name" value="CLP_protease"/>
    <property type="match status" value="1"/>
</dbReference>
<dbReference type="KEGG" id="pcor:KS4_06950"/>
<dbReference type="SUPFAM" id="SSF52096">
    <property type="entry name" value="ClpP/crotonase"/>
    <property type="match status" value="1"/>
</dbReference>
<dbReference type="NCBIfam" id="NF001368">
    <property type="entry name" value="PRK00277.1"/>
    <property type="match status" value="1"/>
</dbReference>
<evidence type="ECO:0000313" key="11">
    <source>
        <dbReference type="EMBL" id="QDU32661.1"/>
    </source>
</evidence>
<dbReference type="PANTHER" id="PTHR10381:SF70">
    <property type="entry name" value="ATP-DEPENDENT CLP PROTEASE PROTEOLYTIC SUBUNIT"/>
    <property type="match status" value="1"/>
</dbReference>
<evidence type="ECO:0000256" key="6">
    <source>
        <dbReference type="ARBA" id="ARBA00034021"/>
    </source>
</evidence>
<dbReference type="InterPro" id="IPR001907">
    <property type="entry name" value="ClpP"/>
</dbReference>
<dbReference type="PRINTS" id="PR00127">
    <property type="entry name" value="CLPPROTEASEP"/>
</dbReference>
<dbReference type="GO" id="GO:0006515">
    <property type="term" value="P:protein quality control for misfolded or incompletely synthesized proteins"/>
    <property type="evidence" value="ECO:0007669"/>
    <property type="project" value="TreeGrafter"/>
</dbReference>
<keyword evidence="12" id="KW-1185">Reference proteome</keyword>
<gene>
    <name evidence="11" type="primary">clpP_1</name>
    <name evidence="7" type="synonym">clpP</name>
    <name evidence="11" type="ORF">KS4_06950</name>
</gene>
<evidence type="ECO:0000256" key="9">
    <source>
        <dbReference type="RuleBase" id="RU003567"/>
    </source>
</evidence>
<keyword evidence="3 7" id="KW-0645">Protease</keyword>
<dbReference type="Proteomes" id="UP000317369">
    <property type="component" value="Chromosome"/>
</dbReference>
<dbReference type="GO" id="GO:0051117">
    <property type="term" value="F:ATPase binding"/>
    <property type="evidence" value="ECO:0007669"/>
    <property type="project" value="TreeGrafter"/>
</dbReference>
<comment type="subunit">
    <text evidence="7">Fourteen ClpP subunits assemble into 2 heptameric rings which stack back to back to give a disk-like structure with a central cavity, resembling the structure of eukaryotic proteasomes.</text>
</comment>
<keyword evidence="4 7" id="KW-0378">Hydrolase</keyword>
<feature type="compositionally biased region" description="Polar residues" evidence="10">
    <location>
        <begin position="13"/>
        <end position="27"/>
    </location>
</feature>
<evidence type="ECO:0000313" key="12">
    <source>
        <dbReference type="Proteomes" id="UP000317369"/>
    </source>
</evidence>
<evidence type="ECO:0000256" key="2">
    <source>
        <dbReference type="ARBA" id="ARBA00022490"/>
    </source>
</evidence>
<dbReference type="GO" id="GO:0004176">
    <property type="term" value="F:ATP-dependent peptidase activity"/>
    <property type="evidence" value="ECO:0007669"/>
    <property type="project" value="InterPro"/>
</dbReference>
<dbReference type="PANTHER" id="PTHR10381">
    <property type="entry name" value="ATP-DEPENDENT CLP PROTEASE PROTEOLYTIC SUBUNIT"/>
    <property type="match status" value="1"/>
</dbReference>
<feature type="active site" description="Nucleophile" evidence="7">
    <location>
        <position position="124"/>
    </location>
</feature>
<evidence type="ECO:0000256" key="10">
    <source>
        <dbReference type="SAM" id="MobiDB-lite"/>
    </source>
</evidence>
<evidence type="ECO:0000256" key="3">
    <source>
        <dbReference type="ARBA" id="ARBA00022670"/>
    </source>
</evidence>
<protein>
    <recommendedName>
        <fullName evidence="7 9">ATP-dependent Clp protease proteolytic subunit</fullName>
        <ecNumber evidence="7">3.4.21.92</ecNumber>
    </recommendedName>
    <alternativeName>
        <fullName evidence="7">Endopeptidase Clp</fullName>
    </alternativeName>
</protein>
<dbReference type="FunFam" id="3.90.226.10:FF:000002">
    <property type="entry name" value="ATP-dependent Clp protease proteolytic subunit"/>
    <property type="match status" value="1"/>
</dbReference>
<dbReference type="EMBL" id="CP036425">
    <property type="protein sequence ID" value="QDU32661.1"/>
    <property type="molecule type" value="Genomic_DNA"/>
</dbReference>
<proteinExistence type="inferred from homology"/>